<dbReference type="EMBL" id="JAVYII010000008">
    <property type="protein sequence ID" value="MDT9594693.1"/>
    <property type="molecule type" value="Genomic_DNA"/>
</dbReference>
<keyword evidence="4" id="KW-0274">FAD</keyword>
<comment type="caution">
    <text evidence="10">The sequence shown here is derived from an EMBL/GenBank/DDBJ whole genome shotgun (WGS) entry which is preliminary data.</text>
</comment>
<dbReference type="PANTHER" id="PTHR10909:SF352">
    <property type="entry name" value="ACYL-COENZYME A OXIDASE-LIKE PROTEIN"/>
    <property type="match status" value="1"/>
</dbReference>
<dbReference type="InterPro" id="IPR012258">
    <property type="entry name" value="Acyl-CoA_oxidase"/>
</dbReference>
<dbReference type="InterPro" id="IPR002655">
    <property type="entry name" value="Acyl-CoA_oxidase_C"/>
</dbReference>
<evidence type="ECO:0000256" key="2">
    <source>
        <dbReference type="ARBA" id="ARBA00006288"/>
    </source>
</evidence>
<keyword evidence="3" id="KW-0285">Flavoprotein</keyword>
<dbReference type="SUPFAM" id="SSF56645">
    <property type="entry name" value="Acyl-CoA dehydrogenase NM domain-like"/>
    <property type="match status" value="1"/>
</dbReference>
<evidence type="ECO:0000259" key="8">
    <source>
        <dbReference type="Pfam" id="PF02771"/>
    </source>
</evidence>
<protein>
    <submittedName>
        <fullName evidence="10">Acyl-CoA dehydrogenase</fullName>
    </submittedName>
</protein>
<feature type="domain" description="Acyl-CoA dehydrogenase/oxidase N-terminal" evidence="8">
    <location>
        <begin position="34"/>
        <end position="143"/>
    </location>
</feature>
<dbReference type="SUPFAM" id="SSF47203">
    <property type="entry name" value="Acyl-CoA dehydrogenase C-terminal domain-like"/>
    <property type="match status" value="2"/>
</dbReference>
<dbReference type="InterPro" id="IPR036250">
    <property type="entry name" value="AcylCo_DH-like_C"/>
</dbReference>
<evidence type="ECO:0000259" key="9">
    <source>
        <dbReference type="Pfam" id="PF22924"/>
    </source>
</evidence>
<dbReference type="InterPro" id="IPR037069">
    <property type="entry name" value="AcylCoA_DH/ox_N_sf"/>
</dbReference>
<sequence>MATDVARSPERSAPHDIAPDPVALQAILDGRYAEVRDLVRRNLVEHAGLLDEVDDLDRDTYRDRVLEVVQKVAATGQTGFGFPTEHGGGGDIGASVAAFETLAYGDLSVLVKVGVQFGLFGGAVLQLGTRRHHEAYLRRIIDGSLLGSFAMTESGHGSNVQALETTATFDLATDEFVLRTPHDAARKDYIGNAARHAEVAVVFAQLHIAGDSQGVHAFVVPIRVRDEDDRLVPAPGVRIEDCGHKMGLQGVDNGRIWFDDVRIPRENLLDRFATVSEAGVYDSEIESPGRRFFTTIGTLVQGRVSVGGAAINASKVAMTLAVRYAERRRQFEASGEQEELLLDYGLHQRRLLPLLAATYALHAAQEEVAGDLHAVFSGERTDDRSRRALESAAAGLKAYGTWHATRTIQECREACGGAGYLSASRFAALKADTDVFTTFEGDNHVLLQLVAKGLLTDYASDFQDADQLGMVRLVGGLALDEVVKRTRAHQLLERVRGLLPSGDEDEDETGVLDTSYQLAMLRYREEQVIASAARRLKSGVDDGIEPGEVFSRVQAHVIAAARAHVERTVLEAFVAKVESLPEGDERRVMGMLLDLHALSLIEADRAWFLEHGRMSSARAKQVRREVDHLCRRLRPHARVLVDAFAVPEEVLRAPDLLGPVVVAGEQGAAEVPGHHPLGETAEMVAEKVPDDA</sequence>
<dbReference type="Proteomes" id="UP001268542">
    <property type="component" value="Unassembled WGS sequence"/>
</dbReference>
<gene>
    <name evidence="10" type="ORF">RDV89_16525</name>
</gene>
<dbReference type="Pfam" id="PF01756">
    <property type="entry name" value="ACOX"/>
    <property type="match status" value="1"/>
</dbReference>
<dbReference type="Pfam" id="PF22924">
    <property type="entry name" value="ACOX_C_alpha1"/>
    <property type="match status" value="1"/>
</dbReference>
<evidence type="ECO:0000313" key="11">
    <source>
        <dbReference type="Proteomes" id="UP001268542"/>
    </source>
</evidence>
<dbReference type="InterPro" id="IPR006091">
    <property type="entry name" value="Acyl-CoA_Oxase/DH_mid-dom"/>
</dbReference>
<feature type="domain" description="Acyl-CoA oxidase C-alpha1" evidence="9">
    <location>
        <begin position="297"/>
        <end position="455"/>
    </location>
</feature>
<evidence type="ECO:0000259" key="6">
    <source>
        <dbReference type="Pfam" id="PF01756"/>
    </source>
</evidence>
<feature type="domain" description="Acyl-CoA oxidase/dehydrogenase middle" evidence="7">
    <location>
        <begin position="148"/>
        <end position="261"/>
    </location>
</feature>
<keyword evidence="5" id="KW-0560">Oxidoreductase</keyword>
<evidence type="ECO:0000256" key="1">
    <source>
        <dbReference type="ARBA" id="ARBA00001974"/>
    </source>
</evidence>
<evidence type="ECO:0000256" key="4">
    <source>
        <dbReference type="ARBA" id="ARBA00022827"/>
    </source>
</evidence>
<dbReference type="Pfam" id="PF02770">
    <property type="entry name" value="Acyl-CoA_dh_M"/>
    <property type="match status" value="1"/>
</dbReference>
<accession>A0ABU3PZK0</accession>
<name>A0ABU3PZK0_9ACTN</name>
<dbReference type="InterPro" id="IPR055060">
    <property type="entry name" value="ACOX_C_alpha1"/>
</dbReference>
<proteinExistence type="inferred from homology"/>
<feature type="domain" description="Acyl-CoA oxidase C-terminal" evidence="6">
    <location>
        <begin position="517"/>
        <end position="654"/>
    </location>
</feature>
<dbReference type="PANTHER" id="PTHR10909">
    <property type="entry name" value="ELECTRON TRANSPORT OXIDOREDUCTASE"/>
    <property type="match status" value="1"/>
</dbReference>
<keyword evidence="11" id="KW-1185">Reference proteome</keyword>
<dbReference type="Gene3D" id="2.40.110.10">
    <property type="entry name" value="Butyryl-CoA Dehydrogenase, subunit A, domain 2"/>
    <property type="match status" value="1"/>
</dbReference>
<dbReference type="Gene3D" id="1.10.540.10">
    <property type="entry name" value="Acyl-CoA dehydrogenase/oxidase, N-terminal domain"/>
    <property type="match status" value="1"/>
</dbReference>
<reference evidence="10 11" key="1">
    <citation type="submission" date="2023-08" db="EMBL/GenBank/DDBJ databases">
        <title>Nocardioides seae sp. nov., a bacterium isolated from a soil.</title>
        <authorList>
            <person name="Wang X."/>
        </authorList>
    </citation>
    <scope>NUCLEOTIDE SEQUENCE [LARGE SCALE GENOMIC DNA]</scope>
    <source>
        <strain evidence="10 11">YZH12</strain>
    </source>
</reference>
<dbReference type="PIRSF" id="PIRSF000168">
    <property type="entry name" value="Acyl-CoA_oxidase"/>
    <property type="match status" value="1"/>
</dbReference>
<organism evidence="10 11">
    <name type="scientific">Nocardioides imazamoxiresistens</name>
    <dbReference type="NCBI Taxonomy" id="3231893"/>
    <lineage>
        <taxon>Bacteria</taxon>
        <taxon>Bacillati</taxon>
        <taxon>Actinomycetota</taxon>
        <taxon>Actinomycetes</taxon>
        <taxon>Propionibacteriales</taxon>
        <taxon>Nocardioidaceae</taxon>
        <taxon>Nocardioides</taxon>
    </lineage>
</organism>
<dbReference type="InterPro" id="IPR046373">
    <property type="entry name" value="Acyl-CoA_Oxase/DH_mid-dom_sf"/>
</dbReference>
<dbReference type="Pfam" id="PF02771">
    <property type="entry name" value="Acyl-CoA_dh_N"/>
    <property type="match status" value="1"/>
</dbReference>
<evidence type="ECO:0000313" key="10">
    <source>
        <dbReference type="EMBL" id="MDT9594693.1"/>
    </source>
</evidence>
<dbReference type="RefSeq" id="WP_315734700.1">
    <property type="nucleotide sequence ID" value="NZ_JAVYII010000008.1"/>
</dbReference>
<evidence type="ECO:0000256" key="5">
    <source>
        <dbReference type="ARBA" id="ARBA00023002"/>
    </source>
</evidence>
<evidence type="ECO:0000256" key="3">
    <source>
        <dbReference type="ARBA" id="ARBA00022630"/>
    </source>
</evidence>
<dbReference type="InterPro" id="IPR009100">
    <property type="entry name" value="AcylCoA_DH/oxidase_NM_dom_sf"/>
</dbReference>
<comment type="cofactor">
    <cofactor evidence="1">
        <name>FAD</name>
        <dbReference type="ChEBI" id="CHEBI:57692"/>
    </cofactor>
</comment>
<dbReference type="Gene3D" id="1.20.140.10">
    <property type="entry name" value="Butyryl-CoA Dehydrogenase, subunit A, domain 3"/>
    <property type="match status" value="2"/>
</dbReference>
<comment type="similarity">
    <text evidence="2">Belongs to the acyl-CoA oxidase family.</text>
</comment>
<dbReference type="InterPro" id="IPR013786">
    <property type="entry name" value="AcylCoA_DH/ox_N"/>
</dbReference>
<evidence type="ECO:0000259" key="7">
    <source>
        <dbReference type="Pfam" id="PF02770"/>
    </source>
</evidence>